<dbReference type="PANTHER" id="PTHR30151">
    <property type="entry name" value="ALKANE SULFONATE ABC TRANSPORTER-RELATED, MEMBRANE SUBUNIT"/>
    <property type="match status" value="1"/>
</dbReference>
<feature type="domain" description="ABC transmembrane type-1" evidence="8">
    <location>
        <begin position="69"/>
        <end position="249"/>
    </location>
</feature>
<evidence type="ECO:0000313" key="10">
    <source>
        <dbReference type="Proteomes" id="UP000243255"/>
    </source>
</evidence>
<dbReference type="OrthoDB" id="308958at2"/>
<evidence type="ECO:0000256" key="5">
    <source>
        <dbReference type="ARBA" id="ARBA00022989"/>
    </source>
</evidence>
<feature type="transmembrane region" description="Helical" evidence="7">
    <location>
        <begin position="20"/>
        <end position="38"/>
    </location>
</feature>
<comment type="similarity">
    <text evidence="7">Belongs to the binding-protein-dependent transport system permease family.</text>
</comment>
<keyword evidence="6 7" id="KW-0472">Membrane</keyword>
<evidence type="ECO:0000256" key="7">
    <source>
        <dbReference type="RuleBase" id="RU363032"/>
    </source>
</evidence>
<dbReference type="EMBL" id="FQWX01000012">
    <property type="protein sequence ID" value="SHG95099.1"/>
    <property type="molecule type" value="Genomic_DNA"/>
</dbReference>
<sequence>MKKFIFLNNKENKEDLISKIEITLSCVILLFLWQIIAIKLNNNIFLPTIGEVIKSMMEISTQERFYLDITASMARCIFSFVFAILFAFILGVLAYISRVFRNLLKPISALVSSIPTMVLVVLALIWFEKDNAPFVVGFAIVFPILYDSVLSALLNIDRNLIEMLSLYKINTKDKILKVYLPSIKFQLVPILVSTFSLALKVVIAGEVHGQPTYGIGTMIQIEKINFNTPGIFAWIIIIILISIILEIVQRILVRRTFIWKR</sequence>
<dbReference type="InterPro" id="IPR000515">
    <property type="entry name" value="MetI-like"/>
</dbReference>
<feature type="transmembrane region" description="Helical" evidence="7">
    <location>
        <begin position="107"/>
        <end position="127"/>
    </location>
</feature>
<keyword evidence="5 7" id="KW-1133">Transmembrane helix</keyword>
<dbReference type="STRING" id="1121321.SAMN04488530_11244"/>
<gene>
    <name evidence="9" type="ORF">SAMN04488530_11244</name>
</gene>
<dbReference type="Proteomes" id="UP000243255">
    <property type="component" value="Unassembled WGS sequence"/>
</dbReference>
<proteinExistence type="inferred from homology"/>
<evidence type="ECO:0000259" key="8">
    <source>
        <dbReference type="PROSITE" id="PS50928"/>
    </source>
</evidence>
<evidence type="ECO:0000256" key="3">
    <source>
        <dbReference type="ARBA" id="ARBA00022475"/>
    </source>
</evidence>
<feature type="transmembrane region" description="Helical" evidence="7">
    <location>
        <begin position="72"/>
        <end position="95"/>
    </location>
</feature>
<dbReference type="InterPro" id="IPR035906">
    <property type="entry name" value="MetI-like_sf"/>
</dbReference>
<dbReference type="PROSITE" id="PS50928">
    <property type="entry name" value="ABC_TM1"/>
    <property type="match status" value="1"/>
</dbReference>
<comment type="subcellular location">
    <subcellularLocation>
        <location evidence="1 7">Cell membrane</location>
        <topology evidence="1 7">Multi-pass membrane protein</topology>
    </subcellularLocation>
</comment>
<feature type="transmembrane region" description="Helical" evidence="7">
    <location>
        <begin position="133"/>
        <end position="157"/>
    </location>
</feature>
<dbReference type="Gene3D" id="1.10.3720.10">
    <property type="entry name" value="MetI-like"/>
    <property type="match status" value="1"/>
</dbReference>
<evidence type="ECO:0000313" key="9">
    <source>
        <dbReference type="EMBL" id="SHG95099.1"/>
    </source>
</evidence>
<evidence type="ECO:0000256" key="1">
    <source>
        <dbReference type="ARBA" id="ARBA00004651"/>
    </source>
</evidence>
<accession>A0A1M5P0Z5</accession>
<evidence type="ECO:0000256" key="2">
    <source>
        <dbReference type="ARBA" id="ARBA00022448"/>
    </source>
</evidence>
<keyword evidence="3" id="KW-1003">Cell membrane</keyword>
<organism evidence="9 10">
    <name type="scientific">Asaccharospora irregularis DSM 2635</name>
    <dbReference type="NCBI Taxonomy" id="1121321"/>
    <lineage>
        <taxon>Bacteria</taxon>
        <taxon>Bacillati</taxon>
        <taxon>Bacillota</taxon>
        <taxon>Clostridia</taxon>
        <taxon>Peptostreptococcales</taxon>
        <taxon>Peptostreptococcaceae</taxon>
        <taxon>Asaccharospora</taxon>
    </lineage>
</organism>
<reference evidence="10" key="1">
    <citation type="submission" date="2016-11" db="EMBL/GenBank/DDBJ databases">
        <authorList>
            <person name="Varghese N."/>
            <person name="Submissions S."/>
        </authorList>
    </citation>
    <scope>NUCLEOTIDE SEQUENCE [LARGE SCALE GENOMIC DNA]</scope>
    <source>
        <strain evidence="10">DSM 2635</strain>
    </source>
</reference>
<dbReference type="PANTHER" id="PTHR30151:SF0">
    <property type="entry name" value="ABC TRANSPORTER PERMEASE PROTEIN MJ0413-RELATED"/>
    <property type="match status" value="1"/>
</dbReference>
<dbReference type="GO" id="GO:0005886">
    <property type="term" value="C:plasma membrane"/>
    <property type="evidence" value="ECO:0007669"/>
    <property type="project" value="UniProtKB-SubCell"/>
</dbReference>
<protein>
    <submittedName>
        <fullName evidence="9">NitT/TauT family transport system permease protein</fullName>
    </submittedName>
</protein>
<dbReference type="AlphaFoldDB" id="A0A1M5P0Z5"/>
<dbReference type="GO" id="GO:0055085">
    <property type="term" value="P:transmembrane transport"/>
    <property type="evidence" value="ECO:0007669"/>
    <property type="project" value="InterPro"/>
</dbReference>
<evidence type="ECO:0000256" key="4">
    <source>
        <dbReference type="ARBA" id="ARBA00022692"/>
    </source>
</evidence>
<dbReference type="CDD" id="cd06261">
    <property type="entry name" value="TM_PBP2"/>
    <property type="match status" value="1"/>
</dbReference>
<dbReference type="SUPFAM" id="SSF161098">
    <property type="entry name" value="MetI-like"/>
    <property type="match status" value="1"/>
</dbReference>
<feature type="transmembrane region" description="Helical" evidence="7">
    <location>
        <begin position="231"/>
        <end position="253"/>
    </location>
</feature>
<dbReference type="Pfam" id="PF00528">
    <property type="entry name" value="BPD_transp_1"/>
    <property type="match status" value="1"/>
</dbReference>
<name>A0A1M5P0Z5_9FIRM</name>
<keyword evidence="4 7" id="KW-0812">Transmembrane</keyword>
<keyword evidence="2 7" id="KW-0813">Transport</keyword>
<feature type="transmembrane region" description="Helical" evidence="7">
    <location>
        <begin position="178"/>
        <end position="203"/>
    </location>
</feature>
<keyword evidence="10" id="KW-1185">Reference proteome</keyword>
<evidence type="ECO:0000256" key="6">
    <source>
        <dbReference type="ARBA" id="ARBA00023136"/>
    </source>
</evidence>
<dbReference type="RefSeq" id="WP_073125752.1">
    <property type="nucleotide sequence ID" value="NZ_BAABCH010000099.1"/>
</dbReference>